<sequence length="198" mass="22035">MFEDSYFTFHFKDAVVVGGCTSCQIGCCKAVLPMWYFELNALMSKPLFENLKTKKFSNDSRLSSEVLALADTLEAGDGREYRTDVGSVGDATRTARSDVAADTIADWSSDWILDVHSRLFKFPTAKGMVADFTIFPDKPIADPTSRTATSNLPSVPRTIPVTTEGYNEVLQLLFHEYYGGCRIREVNTIGVYIENTVQ</sequence>
<dbReference type="Proteomes" id="UP000018817">
    <property type="component" value="Unassembled WGS sequence"/>
</dbReference>
<protein>
    <submittedName>
        <fullName evidence="1">Uncharacterized protein</fullName>
    </submittedName>
</protein>
<organism evidence="1 2">
    <name type="scientific">Phytophthora nicotianae (strain INRA-310)</name>
    <name type="common">Phytophthora parasitica</name>
    <dbReference type="NCBI Taxonomy" id="761204"/>
    <lineage>
        <taxon>Eukaryota</taxon>
        <taxon>Sar</taxon>
        <taxon>Stramenopiles</taxon>
        <taxon>Oomycota</taxon>
        <taxon>Peronosporomycetes</taxon>
        <taxon>Peronosporales</taxon>
        <taxon>Peronosporaceae</taxon>
        <taxon>Phytophthora</taxon>
    </lineage>
</organism>
<dbReference type="VEuPathDB" id="FungiDB:PPTG_21403"/>
<dbReference type="EMBL" id="KI669565">
    <property type="protein sequence ID" value="ETN19067.1"/>
    <property type="molecule type" value="Genomic_DNA"/>
</dbReference>
<evidence type="ECO:0000313" key="1">
    <source>
        <dbReference type="EMBL" id="ETN19067.1"/>
    </source>
</evidence>
<accession>W2R0U6</accession>
<reference evidence="1 2" key="2">
    <citation type="submission" date="2013-11" db="EMBL/GenBank/DDBJ databases">
        <title>The Genome Sequence of Phytophthora parasitica INRA-310.</title>
        <authorList>
            <consortium name="The Broad Institute Genomics Platform"/>
            <person name="Russ C."/>
            <person name="Tyler B."/>
            <person name="Panabieres F."/>
            <person name="Shan W."/>
            <person name="Tripathy S."/>
            <person name="Grunwald N."/>
            <person name="Machado M."/>
            <person name="Johnson C.S."/>
            <person name="Arredondo F."/>
            <person name="Hong C."/>
            <person name="Coffey M."/>
            <person name="Young S.K."/>
            <person name="Zeng Q."/>
            <person name="Gargeya S."/>
            <person name="Fitzgerald M."/>
            <person name="Abouelleil A."/>
            <person name="Alvarado L."/>
            <person name="Chapman S.B."/>
            <person name="Gainer-Dewar J."/>
            <person name="Goldberg J."/>
            <person name="Griggs A."/>
            <person name="Gujja S."/>
            <person name="Hansen M."/>
            <person name="Howarth C."/>
            <person name="Imamovic A."/>
            <person name="Ireland A."/>
            <person name="Larimer J."/>
            <person name="McCowan C."/>
            <person name="Murphy C."/>
            <person name="Pearson M."/>
            <person name="Poon T.W."/>
            <person name="Priest M."/>
            <person name="Roberts A."/>
            <person name="Saif S."/>
            <person name="Shea T."/>
            <person name="Sykes S."/>
            <person name="Wortman J."/>
            <person name="Nusbaum C."/>
            <person name="Birren B."/>
        </authorList>
    </citation>
    <scope>NUCLEOTIDE SEQUENCE [LARGE SCALE GENOMIC DNA]</scope>
    <source>
        <strain evidence="1 2">INRA-310</strain>
    </source>
</reference>
<dbReference type="GeneID" id="20190002"/>
<evidence type="ECO:0000313" key="2">
    <source>
        <dbReference type="Proteomes" id="UP000018817"/>
    </source>
</evidence>
<dbReference type="AlphaFoldDB" id="W2R0U6"/>
<dbReference type="RefSeq" id="XP_008895661.1">
    <property type="nucleotide sequence ID" value="XM_008897413.1"/>
</dbReference>
<reference evidence="2" key="1">
    <citation type="submission" date="2011-12" db="EMBL/GenBank/DDBJ databases">
        <authorList>
            <consortium name="The Broad Institute Genome Sequencing Platform"/>
            <person name="Russ C."/>
            <person name="Tyler B."/>
            <person name="Panabieres F."/>
            <person name="Shan W."/>
            <person name="Tripathy S."/>
            <person name="Grunwald N."/>
            <person name="Machado M."/>
            <person name="Young S.K."/>
            <person name="Zeng Q."/>
            <person name="Gargeya S."/>
            <person name="Fitzgerald M."/>
            <person name="Haas B."/>
            <person name="Abouelleil A."/>
            <person name="Alvarado L."/>
            <person name="Arachchi H.M."/>
            <person name="Berlin A."/>
            <person name="Chapman S.B."/>
            <person name="Gearin G."/>
            <person name="Goldberg J."/>
            <person name="Griggs A."/>
            <person name="Gujja S."/>
            <person name="Hansen M."/>
            <person name="Heiman D."/>
            <person name="Howarth C."/>
            <person name="Larimer J."/>
            <person name="Lui A."/>
            <person name="MacDonald P.J.P."/>
            <person name="McCowen C."/>
            <person name="Montmayeur A."/>
            <person name="Murphy C."/>
            <person name="Neiman D."/>
            <person name="Pearson M."/>
            <person name="Priest M."/>
            <person name="Roberts A."/>
            <person name="Saif S."/>
            <person name="Shea T."/>
            <person name="Sisk P."/>
            <person name="Stolte C."/>
            <person name="Sykes S."/>
            <person name="Wortman J."/>
            <person name="Nusbaum C."/>
            <person name="Birren B."/>
        </authorList>
    </citation>
    <scope>NUCLEOTIDE SEQUENCE [LARGE SCALE GENOMIC DNA]</scope>
    <source>
        <strain evidence="2">INRA-310</strain>
    </source>
</reference>
<gene>
    <name evidence="1" type="ORF">PPTG_21403</name>
</gene>
<name>W2R0U6_PHYN3</name>
<proteinExistence type="predicted"/>